<dbReference type="EMBL" id="DF238772">
    <property type="protein sequence ID" value="GAC93078.1"/>
    <property type="molecule type" value="Genomic_DNA"/>
</dbReference>
<protein>
    <submittedName>
        <fullName evidence="1">Uncharacterized protein</fullName>
    </submittedName>
</protein>
<reference evidence="2" key="1">
    <citation type="journal article" date="2013" name="Genome Announc.">
        <title>Draft genome sequence of the basidiomycetous yeast-like fungus Pseudozyma hubeiensis SY62, which produces an abundant amount of the biosurfactant mannosylerythritol lipids.</title>
        <authorList>
            <person name="Konishi M."/>
            <person name="Hatada Y."/>
            <person name="Horiuchi J."/>
        </authorList>
    </citation>
    <scope>NUCLEOTIDE SEQUENCE [LARGE SCALE GENOMIC DNA]</scope>
    <source>
        <strain evidence="2">SY62</strain>
    </source>
</reference>
<dbReference type="RefSeq" id="XP_012186665.1">
    <property type="nucleotide sequence ID" value="XM_012331275.1"/>
</dbReference>
<evidence type="ECO:0000313" key="2">
    <source>
        <dbReference type="Proteomes" id="UP000014071"/>
    </source>
</evidence>
<dbReference type="GeneID" id="24105944"/>
<dbReference type="AlphaFoldDB" id="R9NWS7"/>
<gene>
    <name evidence="1" type="ORF">PHSY_000639</name>
</gene>
<name>R9NWS7_PSEHS</name>
<accession>R9NWS7</accession>
<proteinExistence type="predicted"/>
<dbReference type="HOGENOM" id="CLU_2758881_0_0_1"/>
<sequence>MRQQLTATLPESRAPQPLALIDPSASERHWFREDTPVSVLAQAQHKRIPVNGNVMHRMTLYEKKDAPFAG</sequence>
<organism evidence="1 2">
    <name type="scientific">Pseudozyma hubeiensis (strain SY62)</name>
    <name type="common">Yeast</name>
    <dbReference type="NCBI Taxonomy" id="1305764"/>
    <lineage>
        <taxon>Eukaryota</taxon>
        <taxon>Fungi</taxon>
        <taxon>Dikarya</taxon>
        <taxon>Basidiomycota</taxon>
        <taxon>Ustilaginomycotina</taxon>
        <taxon>Ustilaginomycetes</taxon>
        <taxon>Ustilaginales</taxon>
        <taxon>Ustilaginaceae</taxon>
        <taxon>Pseudozyma</taxon>
    </lineage>
</organism>
<evidence type="ECO:0000313" key="1">
    <source>
        <dbReference type="EMBL" id="GAC93078.1"/>
    </source>
</evidence>
<dbReference type="Proteomes" id="UP000014071">
    <property type="component" value="Unassembled WGS sequence"/>
</dbReference>
<keyword evidence="2" id="KW-1185">Reference proteome</keyword>